<evidence type="ECO:0000313" key="1">
    <source>
        <dbReference type="EMBL" id="KEI44990.1"/>
    </source>
</evidence>
<accession>A0A073B024</accession>
<gene>
    <name evidence="1" type="ORF">GU90_07225</name>
</gene>
<organism evidence="1 2">
    <name type="scientific">Saccharopolyspora rectivirgula</name>
    <dbReference type="NCBI Taxonomy" id="28042"/>
    <lineage>
        <taxon>Bacteria</taxon>
        <taxon>Bacillati</taxon>
        <taxon>Actinomycetota</taxon>
        <taxon>Actinomycetes</taxon>
        <taxon>Pseudonocardiales</taxon>
        <taxon>Pseudonocardiaceae</taxon>
        <taxon>Saccharopolyspora</taxon>
    </lineage>
</organism>
<protein>
    <submittedName>
        <fullName evidence="1">Uncharacterized protein</fullName>
    </submittedName>
</protein>
<dbReference type="OrthoDB" id="3691141at2"/>
<dbReference type="AlphaFoldDB" id="A0A073B024"/>
<sequence length="96" mass="10692">MSEDVKVLKLGDREFAAEVSEGGAATEHRITFPEGFLDENLPSTDLDEKRLIAESLKYLLQQVPGTALPHDIDLENVHRSDPEFIGELRSRMTTPG</sequence>
<dbReference type="RefSeq" id="WP_029722137.1">
    <property type="nucleotide sequence ID" value="NZ_JAJUIW010000006.1"/>
</dbReference>
<dbReference type="eggNOG" id="ENOG50349GF">
    <property type="taxonomic scope" value="Bacteria"/>
</dbReference>
<evidence type="ECO:0000313" key="2">
    <source>
        <dbReference type="Proteomes" id="UP000031419"/>
    </source>
</evidence>
<name>A0A073B024_9PSEU</name>
<dbReference type="EMBL" id="JNVU01000017">
    <property type="protein sequence ID" value="KEI44990.1"/>
    <property type="molecule type" value="Genomic_DNA"/>
</dbReference>
<keyword evidence="2" id="KW-1185">Reference proteome</keyword>
<comment type="caution">
    <text evidence="1">The sequence shown here is derived from an EMBL/GenBank/DDBJ whole genome shotgun (WGS) entry which is preliminary data.</text>
</comment>
<dbReference type="Proteomes" id="UP000031419">
    <property type="component" value="Unassembled WGS sequence"/>
</dbReference>
<dbReference type="STRING" id="28042.GU90_07225"/>
<reference evidence="1 2" key="1">
    <citation type="submission" date="2014-06" db="EMBL/GenBank/DDBJ databases">
        <title>Saccharopolyspora rectivirgula DSM-43113 Genome sequencing.</title>
        <authorList>
            <person name="Barrera C."/>
            <person name="Millon L."/>
            <person name="Rognon B."/>
            <person name="Zaugg C."/>
            <person name="Monod M."/>
        </authorList>
    </citation>
    <scope>NUCLEOTIDE SEQUENCE [LARGE SCALE GENOMIC DNA]</scope>
    <source>
        <strain evidence="1 2">DSM 43113</strain>
    </source>
</reference>
<proteinExistence type="predicted"/>